<dbReference type="KEGG" id="otr:OTERR_18500"/>
<feature type="transmembrane region" description="Helical" evidence="6">
    <location>
        <begin position="77"/>
        <end position="99"/>
    </location>
</feature>
<evidence type="ECO:0000313" key="8">
    <source>
        <dbReference type="EMBL" id="QEL65326.1"/>
    </source>
</evidence>
<feature type="transmembrane region" description="Helical" evidence="6">
    <location>
        <begin position="135"/>
        <end position="158"/>
    </location>
</feature>
<dbReference type="Proteomes" id="UP000323671">
    <property type="component" value="Chromosome"/>
</dbReference>
<evidence type="ECO:0000256" key="2">
    <source>
        <dbReference type="ARBA" id="ARBA00007362"/>
    </source>
</evidence>
<organism evidence="8 9">
    <name type="scientific">Oryzomicrobium terrae</name>
    <dbReference type="NCBI Taxonomy" id="1735038"/>
    <lineage>
        <taxon>Bacteria</taxon>
        <taxon>Pseudomonadati</taxon>
        <taxon>Pseudomonadota</taxon>
        <taxon>Betaproteobacteria</taxon>
        <taxon>Rhodocyclales</taxon>
        <taxon>Rhodocyclaceae</taxon>
        <taxon>Oryzomicrobium</taxon>
    </lineage>
</organism>
<evidence type="ECO:0000256" key="5">
    <source>
        <dbReference type="ARBA" id="ARBA00023136"/>
    </source>
</evidence>
<accession>A0A5C1E8M7</accession>
<feature type="transmembrane region" description="Helical" evidence="6">
    <location>
        <begin position="255"/>
        <end position="274"/>
    </location>
</feature>
<keyword evidence="3 6" id="KW-0812">Transmembrane</keyword>
<dbReference type="AlphaFoldDB" id="A0A5C1E8M7"/>
<feature type="transmembrane region" description="Helical" evidence="6">
    <location>
        <begin position="164"/>
        <end position="182"/>
    </location>
</feature>
<dbReference type="InterPro" id="IPR050638">
    <property type="entry name" value="AA-Vitamin_Transporters"/>
</dbReference>
<evidence type="ECO:0000256" key="4">
    <source>
        <dbReference type="ARBA" id="ARBA00022989"/>
    </source>
</evidence>
<comment type="similarity">
    <text evidence="2">Belongs to the EamA transporter family.</text>
</comment>
<feature type="domain" description="EamA" evidence="7">
    <location>
        <begin position="161"/>
        <end position="297"/>
    </location>
</feature>
<dbReference type="EMBL" id="CP022579">
    <property type="protein sequence ID" value="QEL65326.1"/>
    <property type="molecule type" value="Genomic_DNA"/>
</dbReference>
<feature type="transmembrane region" description="Helical" evidence="6">
    <location>
        <begin position="105"/>
        <end position="123"/>
    </location>
</feature>
<dbReference type="RefSeq" id="WP_149425599.1">
    <property type="nucleotide sequence ID" value="NZ_CP022579.1"/>
</dbReference>
<dbReference type="SUPFAM" id="SSF103481">
    <property type="entry name" value="Multidrug resistance efflux transporter EmrE"/>
    <property type="match status" value="2"/>
</dbReference>
<keyword evidence="9" id="KW-1185">Reference proteome</keyword>
<feature type="domain" description="EamA" evidence="7">
    <location>
        <begin position="14"/>
        <end position="146"/>
    </location>
</feature>
<feature type="transmembrane region" description="Helical" evidence="6">
    <location>
        <begin position="45"/>
        <end position="65"/>
    </location>
</feature>
<protein>
    <recommendedName>
        <fullName evidence="7">EamA domain-containing protein</fullName>
    </recommendedName>
</protein>
<dbReference type="GO" id="GO:0016020">
    <property type="term" value="C:membrane"/>
    <property type="evidence" value="ECO:0007669"/>
    <property type="project" value="UniProtKB-SubCell"/>
</dbReference>
<dbReference type="PANTHER" id="PTHR32322">
    <property type="entry name" value="INNER MEMBRANE TRANSPORTER"/>
    <property type="match status" value="1"/>
</dbReference>
<gene>
    <name evidence="8" type="ORF">OTERR_18500</name>
</gene>
<sequence length="304" mass="33055">MAPESRTHLLRHPYLLLTLTALFWSGNMVLGRAIRADVPPFALAFWRWSLALLLVLPLALPHLRSQWPILRKGWKPVLLLGVLGVGCYNTFAYIALQYTAATNGVLLNSFIPIATIALSWAFLGKRLRPIEGLGVALSFVGAATIICRGDLDVLAGLTLNRGDLWMLAAVLVWAVYTVGLQWRPSGVDPMLMLAAMTVVGVLVLAPAYAWEITQERHINVNAGALAGIAYVAIFPGFLGYVFYNRGVAEVGANKASLFIHLMPVFGTLLSALLLGEVPHLYHYAGIALIFAGIYLTTVLGPRLK</sequence>
<keyword evidence="5 6" id="KW-0472">Membrane</keyword>
<name>A0A5C1E8M7_9RHOO</name>
<dbReference type="PANTHER" id="PTHR32322:SF2">
    <property type="entry name" value="EAMA DOMAIN-CONTAINING PROTEIN"/>
    <property type="match status" value="1"/>
</dbReference>
<evidence type="ECO:0000256" key="3">
    <source>
        <dbReference type="ARBA" id="ARBA00022692"/>
    </source>
</evidence>
<dbReference type="InterPro" id="IPR037185">
    <property type="entry name" value="EmrE-like"/>
</dbReference>
<dbReference type="InterPro" id="IPR000620">
    <property type="entry name" value="EamA_dom"/>
</dbReference>
<comment type="subcellular location">
    <subcellularLocation>
        <location evidence="1">Membrane</location>
        <topology evidence="1">Multi-pass membrane protein</topology>
    </subcellularLocation>
</comment>
<evidence type="ECO:0000259" key="7">
    <source>
        <dbReference type="Pfam" id="PF00892"/>
    </source>
</evidence>
<feature type="transmembrane region" description="Helical" evidence="6">
    <location>
        <begin position="280"/>
        <end position="300"/>
    </location>
</feature>
<keyword evidence="4 6" id="KW-1133">Transmembrane helix</keyword>
<evidence type="ECO:0000256" key="6">
    <source>
        <dbReference type="SAM" id="Phobius"/>
    </source>
</evidence>
<reference evidence="8 9" key="1">
    <citation type="submission" date="2017-07" db="EMBL/GenBank/DDBJ databases">
        <title>Complete genome sequence of Oryzomicrobium terrae TPP412.</title>
        <authorList>
            <person name="Chiu L.-W."/>
            <person name="Lo K.-J."/>
            <person name="Tsai Y.-M."/>
            <person name="Lin S.-S."/>
            <person name="Kuo C.-H."/>
            <person name="Liu C.-T."/>
        </authorList>
    </citation>
    <scope>NUCLEOTIDE SEQUENCE [LARGE SCALE GENOMIC DNA]</scope>
    <source>
        <strain evidence="8 9">TPP412</strain>
    </source>
</reference>
<dbReference type="Pfam" id="PF00892">
    <property type="entry name" value="EamA"/>
    <property type="match status" value="2"/>
</dbReference>
<proteinExistence type="inferred from homology"/>
<evidence type="ECO:0000256" key="1">
    <source>
        <dbReference type="ARBA" id="ARBA00004141"/>
    </source>
</evidence>
<feature type="transmembrane region" description="Helical" evidence="6">
    <location>
        <begin position="189"/>
        <end position="210"/>
    </location>
</feature>
<evidence type="ECO:0000313" key="9">
    <source>
        <dbReference type="Proteomes" id="UP000323671"/>
    </source>
</evidence>
<feature type="transmembrane region" description="Helical" evidence="6">
    <location>
        <begin position="222"/>
        <end position="243"/>
    </location>
</feature>